<evidence type="ECO:0000256" key="1">
    <source>
        <dbReference type="ARBA" id="ARBA00004651"/>
    </source>
</evidence>
<feature type="transmembrane region" description="Helical" evidence="7">
    <location>
        <begin position="285"/>
        <end position="303"/>
    </location>
</feature>
<dbReference type="InterPro" id="IPR003838">
    <property type="entry name" value="ABC3_permease_C"/>
</dbReference>
<dbReference type="InterPro" id="IPR050250">
    <property type="entry name" value="Macrolide_Exporter_MacB"/>
</dbReference>
<feature type="transmembrane region" description="Helical" evidence="7">
    <location>
        <begin position="250"/>
        <end position="273"/>
    </location>
</feature>
<feature type="transmembrane region" description="Helical" evidence="7">
    <location>
        <begin position="20"/>
        <end position="41"/>
    </location>
</feature>
<evidence type="ECO:0000259" key="8">
    <source>
        <dbReference type="Pfam" id="PF02687"/>
    </source>
</evidence>
<keyword evidence="4 7" id="KW-1133">Transmembrane helix</keyword>
<comment type="caution">
    <text evidence="9">The sequence shown here is derived from an EMBL/GenBank/DDBJ whole genome shotgun (WGS) entry which is preliminary data.</text>
</comment>
<proteinExistence type="inferred from homology"/>
<comment type="subcellular location">
    <subcellularLocation>
        <location evidence="1">Cell membrane</location>
        <topology evidence="1">Multi-pass membrane protein</topology>
    </subcellularLocation>
</comment>
<reference evidence="9" key="1">
    <citation type="submission" date="2022-06" db="EMBL/GenBank/DDBJ databases">
        <title>Draft genome sequence of Streptomyces sp. RB6PN25 isolated from peat swamp forest in Thailand.</title>
        <authorList>
            <person name="Duangmal K."/>
            <person name="Klaysubun C."/>
        </authorList>
    </citation>
    <scope>NUCLEOTIDE SEQUENCE</scope>
    <source>
        <strain evidence="9">RB6PN25</strain>
    </source>
</reference>
<sequence length="767" mass="79400">MRAVLRWELADLRAHRAQAALMVLVTAVVAVSLILADALLVDATNPWQRIFKQSHGSHVWLHVRPGVNTSPLARLDGVTAVAGPYRTAPSTLVRSAEKVSLELRAVGPALPAVSRPLVQTGRWLTPSVTDGVVLESSLAHSVWAGVGDDVTVRSVDGTTHTLRVLGTADTADQGPYPDWTPGIGWVLPATLDRIEPDPARTQQAIGLRLADPAATDFTAQEAVNALGSAQVAEVSTWQQVRSAMDLGNRLLGLMLGVFGLVALLAAALAMAGGAGGRVLAQVQDIAMLKAVGFTPAQIVRLFLYEHTALAVAGFALGSAAASLLGPLLPGPLGQSMVLWQGQPDHLDAIVATGFGVVLSIGLATALPAWRAGRVPAVPTVRSDRPAGRMSRLARLALLLRLPPALVLGARDAFHRPLRASLTVSRLAIPVLMITVALGGWATLDGFQQHPQRVGLAAPLTARPTGLDDASAQRLLNRRPGVAAAYPGVEIQALVPGETTSITMRALGTSAHPYPFAVAEGRGIRDTDEAVAGQGALDLMHVSVGQWVRVMAGGTPHILHIVGRSIEPDHNGDMLSVNLDALEGPGGLPRPQYYALVLRPGANADAVRAGLTAASHGRLDVRPTADPADQLGPVRVVVVGLVAVLALIGLVELVTATSHALRDHTRDVGVLRAMGLTPRQIATVVVTGTGLLTLVAVVVGTGLGVVASDALINLQGRASGVGAGIAQTPSPWTLLLAGALAVAAAVCVCVVPARRAARAPVTSALSTF</sequence>
<dbReference type="PANTHER" id="PTHR30572">
    <property type="entry name" value="MEMBRANE COMPONENT OF TRANSPORTER-RELATED"/>
    <property type="match status" value="1"/>
</dbReference>
<protein>
    <submittedName>
        <fullName evidence="9">FtsX-like permease family protein</fullName>
    </submittedName>
</protein>
<keyword evidence="3 7" id="KW-0812">Transmembrane</keyword>
<feature type="transmembrane region" description="Helical" evidence="7">
    <location>
        <begin position="731"/>
        <end position="752"/>
    </location>
</feature>
<feature type="transmembrane region" description="Helical" evidence="7">
    <location>
        <begin position="348"/>
        <end position="371"/>
    </location>
</feature>
<feature type="domain" description="ABC3 transporter permease C-terminal" evidence="8">
    <location>
        <begin position="257"/>
        <end position="373"/>
    </location>
</feature>
<evidence type="ECO:0000256" key="3">
    <source>
        <dbReference type="ARBA" id="ARBA00022692"/>
    </source>
</evidence>
<evidence type="ECO:0000256" key="5">
    <source>
        <dbReference type="ARBA" id="ARBA00023136"/>
    </source>
</evidence>
<name>A0ABT1PSG9_9ACTN</name>
<evidence type="ECO:0000313" key="9">
    <source>
        <dbReference type="EMBL" id="MCQ4079507.1"/>
    </source>
</evidence>
<accession>A0ABT1PSG9</accession>
<evidence type="ECO:0000313" key="10">
    <source>
        <dbReference type="Proteomes" id="UP001057702"/>
    </source>
</evidence>
<evidence type="ECO:0000256" key="7">
    <source>
        <dbReference type="SAM" id="Phobius"/>
    </source>
</evidence>
<feature type="transmembrane region" description="Helical" evidence="7">
    <location>
        <begin position="308"/>
        <end position="328"/>
    </location>
</feature>
<organism evidence="9 10">
    <name type="scientific">Streptomyces humicola</name>
    <dbReference type="NCBI Taxonomy" id="2953240"/>
    <lineage>
        <taxon>Bacteria</taxon>
        <taxon>Bacillati</taxon>
        <taxon>Actinomycetota</taxon>
        <taxon>Actinomycetes</taxon>
        <taxon>Kitasatosporales</taxon>
        <taxon>Streptomycetaceae</taxon>
        <taxon>Streptomyces</taxon>
    </lineage>
</organism>
<dbReference type="RefSeq" id="WP_255918354.1">
    <property type="nucleotide sequence ID" value="NZ_JANFNG010000001.1"/>
</dbReference>
<comment type="similarity">
    <text evidence="6">Belongs to the ABC-4 integral membrane protein family.</text>
</comment>
<dbReference type="EMBL" id="JANFNG010000001">
    <property type="protein sequence ID" value="MCQ4079507.1"/>
    <property type="molecule type" value="Genomic_DNA"/>
</dbReference>
<keyword evidence="10" id="KW-1185">Reference proteome</keyword>
<dbReference type="PANTHER" id="PTHR30572:SF4">
    <property type="entry name" value="ABC TRANSPORTER PERMEASE YTRF"/>
    <property type="match status" value="1"/>
</dbReference>
<dbReference type="Pfam" id="PF02687">
    <property type="entry name" value="FtsX"/>
    <property type="match status" value="2"/>
</dbReference>
<gene>
    <name evidence="9" type="ORF">NGB36_02555</name>
</gene>
<evidence type="ECO:0000256" key="6">
    <source>
        <dbReference type="ARBA" id="ARBA00038076"/>
    </source>
</evidence>
<keyword evidence="2" id="KW-1003">Cell membrane</keyword>
<dbReference type="Proteomes" id="UP001057702">
    <property type="component" value="Unassembled WGS sequence"/>
</dbReference>
<evidence type="ECO:0000256" key="2">
    <source>
        <dbReference type="ARBA" id="ARBA00022475"/>
    </source>
</evidence>
<evidence type="ECO:0000256" key="4">
    <source>
        <dbReference type="ARBA" id="ARBA00022989"/>
    </source>
</evidence>
<keyword evidence="5 7" id="KW-0472">Membrane</keyword>
<feature type="transmembrane region" description="Helical" evidence="7">
    <location>
        <begin position="635"/>
        <end position="660"/>
    </location>
</feature>
<feature type="transmembrane region" description="Helical" evidence="7">
    <location>
        <begin position="680"/>
        <end position="711"/>
    </location>
</feature>
<feature type="domain" description="ABC3 transporter permease C-terminal" evidence="8">
    <location>
        <begin position="640"/>
        <end position="759"/>
    </location>
</feature>
<feature type="transmembrane region" description="Helical" evidence="7">
    <location>
        <begin position="422"/>
        <end position="443"/>
    </location>
</feature>